<organism evidence="1 2">
    <name type="scientific">Candidatus Nomurabacteria bacterium GW2011_GWA1_46_11</name>
    <dbReference type="NCBI Taxonomy" id="1618732"/>
    <lineage>
        <taxon>Bacteria</taxon>
        <taxon>Candidatus Nomuraibacteriota</taxon>
    </lineage>
</organism>
<gene>
    <name evidence="1" type="ORF">UX31_C0003G0002</name>
</gene>
<dbReference type="AlphaFoldDB" id="A0A0G1NPI6"/>
<reference evidence="1 2" key="1">
    <citation type="journal article" date="2015" name="Nature">
        <title>rRNA introns, odd ribosomes, and small enigmatic genomes across a large radiation of phyla.</title>
        <authorList>
            <person name="Brown C.T."/>
            <person name="Hug L.A."/>
            <person name="Thomas B.C."/>
            <person name="Sharon I."/>
            <person name="Castelle C.J."/>
            <person name="Singh A."/>
            <person name="Wilkins M.J."/>
            <person name="Williams K.H."/>
            <person name="Banfield J.F."/>
        </authorList>
    </citation>
    <scope>NUCLEOTIDE SEQUENCE [LARGE SCALE GENOMIC DNA]</scope>
</reference>
<evidence type="ECO:0008006" key="3">
    <source>
        <dbReference type="Google" id="ProtNLM"/>
    </source>
</evidence>
<sequence>MSPPTEFQNGPDTVLERSCPFVVVQANPSISQAEIEEAYQWHDLFSKGYLTAHEMADLTSTDFPSTTGELFRVETENLQRIKQLIDQHLTDDEFRRHLAEIRALLPQPFRDMESMSSAWINPVDHTVDALAKLDTSGLTTGQAAVARVVLVFHDVGKVYDPNDREHPDRSANLAQDYLIKMGYGQPEMQLILNQIRFHDALGEAARQDGQGLFVEDDVLSIFPTLEELEIHQQIVLADVSSIPALRRFISNIRTVFRRLRTTYGEGNNSEELDVDLPEPDADLTHFNHLHERLFEKRFFSSVEISQDRDERKRKFAALGAEEQQFLLDFAIGCSQQNTPHLFQALQLTGRETDLTLVTELEEKTGSNLDKIRIAIYLFRLTYARWEADRLLRIGDQAGFTDVLKTLVDSARSLSSYWLLATHATTPGNESLIYMRGGIPKSLFNPDERQGDSHFEGEGVYTGIFGYFRHYNLGERFQFKIPLSQSLPILSSFNDPRAMACVLCEVVLLPTNEGQVATLSGVRQWLQDLYLDEPIEPWKMEYLQQSVHGRFALVKDEHGLPVVVGDTAEEPIVWASVCDALHIRRFIPLNQLYRLSQQDTEHFARKARGAFSRSARIPGEPDLGNIKRIKGFGSREFDEQVGR</sequence>
<comment type="caution">
    <text evidence="1">The sequence shown here is derived from an EMBL/GenBank/DDBJ whole genome shotgun (WGS) entry which is preliminary data.</text>
</comment>
<dbReference type="Gene3D" id="1.10.3210.10">
    <property type="entry name" value="Hypothetical protein af1432"/>
    <property type="match status" value="1"/>
</dbReference>
<dbReference type="EMBL" id="LCLS01000003">
    <property type="protein sequence ID" value="KKU22336.1"/>
    <property type="molecule type" value="Genomic_DNA"/>
</dbReference>
<evidence type="ECO:0000313" key="2">
    <source>
        <dbReference type="Proteomes" id="UP000034107"/>
    </source>
</evidence>
<evidence type="ECO:0000313" key="1">
    <source>
        <dbReference type="EMBL" id="KKU22336.1"/>
    </source>
</evidence>
<protein>
    <recommendedName>
        <fullName evidence="3">HD domain-containing protein</fullName>
    </recommendedName>
</protein>
<name>A0A0G1NPI6_9BACT</name>
<dbReference type="SUPFAM" id="SSF109604">
    <property type="entry name" value="HD-domain/PDEase-like"/>
    <property type="match status" value="1"/>
</dbReference>
<dbReference type="Proteomes" id="UP000034107">
    <property type="component" value="Unassembled WGS sequence"/>
</dbReference>
<accession>A0A0G1NPI6</accession>
<proteinExistence type="predicted"/>